<organism evidence="8 9">
    <name type="scientific">Clytia hemisphaerica</name>
    <dbReference type="NCBI Taxonomy" id="252671"/>
    <lineage>
        <taxon>Eukaryota</taxon>
        <taxon>Metazoa</taxon>
        <taxon>Cnidaria</taxon>
        <taxon>Hydrozoa</taxon>
        <taxon>Hydroidolina</taxon>
        <taxon>Leptothecata</taxon>
        <taxon>Obeliida</taxon>
        <taxon>Clytiidae</taxon>
        <taxon>Clytia</taxon>
    </lineage>
</organism>
<evidence type="ECO:0000313" key="8">
    <source>
        <dbReference type="EnsemblMetazoa" id="CLYHEMP010680.1"/>
    </source>
</evidence>
<feature type="region of interest" description="Disordered" evidence="5">
    <location>
        <begin position="1"/>
        <end position="25"/>
    </location>
</feature>
<feature type="domain" description="NUC153" evidence="6">
    <location>
        <begin position="640"/>
        <end position="667"/>
    </location>
</feature>
<reference evidence="8" key="1">
    <citation type="submission" date="2021-01" db="UniProtKB">
        <authorList>
            <consortium name="EnsemblMetazoa"/>
        </authorList>
    </citation>
    <scope>IDENTIFICATION</scope>
</reference>
<feature type="compositionally biased region" description="Basic and acidic residues" evidence="5">
    <location>
        <begin position="451"/>
        <end position="464"/>
    </location>
</feature>
<dbReference type="InterPro" id="IPR039754">
    <property type="entry name" value="Esf1"/>
</dbReference>
<feature type="compositionally biased region" description="Low complexity" evidence="5">
    <location>
        <begin position="81"/>
        <end position="93"/>
    </location>
</feature>
<dbReference type="PANTHER" id="PTHR12202">
    <property type="entry name" value="ESF1 HOMOLOG"/>
    <property type="match status" value="1"/>
</dbReference>
<feature type="compositionally biased region" description="Basic and acidic residues" evidence="5">
    <location>
        <begin position="105"/>
        <end position="115"/>
    </location>
</feature>
<feature type="compositionally biased region" description="Basic and acidic residues" evidence="5">
    <location>
        <begin position="144"/>
        <end position="156"/>
    </location>
</feature>
<dbReference type="Pfam" id="PF08159">
    <property type="entry name" value="NUC153"/>
    <property type="match status" value="1"/>
</dbReference>
<feature type="compositionally biased region" description="Acidic residues" evidence="5">
    <location>
        <begin position="429"/>
        <end position="441"/>
    </location>
</feature>
<feature type="compositionally biased region" description="Basic residues" evidence="5">
    <location>
        <begin position="559"/>
        <end position="569"/>
    </location>
</feature>
<name>A0A7M5VGD2_9CNID</name>
<accession>A0A7M5VGD2</accession>
<dbReference type="InterPro" id="IPR056750">
    <property type="entry name" value="RRM_ESF1"/>
</dbReference>
<feature type="compositionally biased region" description="Basic and acidic residues" evidence="5">
    <location>
        <begin position="674"/>
        <end position="690"/>
    </location>
</feature>
<keyword evidence="4" id="KW-0539">Nucleus</keyword>
<feature type="compositionally biased region" description="Basic residues" evidence="5">
    <location>
        <begin position="95"/>
        <end position="104"/>
    </location>
</feature>
<feature type="compositionally biased region" description="Polar residues" evidence="5">
    <location>
        <begin position="691"/>
        <end position="707"/>
    </location>
</feature>
<keyword evidence="3" id="KW-0175">Coiled coil</keyword>
<evidence type="ECO:0000259" key="7">
    <source>
        <dbReference type="Pfam" id="PF25121"/>
    </source>
</evidence>
<feature type="compositionally biased region" description="Basic and acidic residues" evidence="5">
    <location>
        <begin position="245"/>
        <end position="260"/>
    </location>
</feature>
<evidence type="ECO:0000259" key="6">
    <source>
        <dbReference type="Pfam" id="PF08159"/>
    </source>
</evidence>
<dbReference type="AlphaFoldDB" id="A0A7M5VGD2"/>
<evidence type="ECO:0000313" key="9">
    <source>
        <dbReference type="Proteomes" id="UP000594262"/>
    </source>
</evidence>
<keyword evidence="9" id="KW-1185">Reference proteome</keyword>
<evidence type="ECO:0008006" key="10">
    <source>
        <dbReference type="Google" id="ProtNLM"/>
    </source>
</evidence>
<feature type="compositionally biased region" description="Basic and acidic residues" evidence="5">
    <location>
        <begin position="570"/>
        <end position="585"/>
    </location>
</feature>
<protein>
    <recommendedName>
        <fullName evidence="10">NUC153 domain-containing protein</fullName>
    </recommendedName>
</protein>
<comment type="subcellular location">
    <subcellularLocation>
        <location evidence="1">Nucleus</location>
        <location evidence="1">Nucleolus</location>
    </subcellularLocation>
</comment>
<evidence type="ECO:0000256" key="5">
    <source>
        <dbReference type="SAM" id="MobiDB-lite"/>
    </source>
</evidence>
<sequence>MAKEKMDPRFQRVLKDPRFKKVPRNERKVKIDSRFSKMFTDERFHTKSTVDKRGRVIKESNKEDLRKFYDVEDEESEEGGETFTQEELLGEGSKAAKKSKGKEKKPKEKVQDERKKAKTKLQESSGESSSEEEEDENDFTPDFSDIRGEGIGHDMSSDSSSDEEDEIVDFDQLQEGVVHGWGELDEEARRIEDAETPRIAVCNCDWDRIKANDLFVLFNSFKPTGGAIKSVKIYVSDFGEERLKEEELKGPKELRESKQDSDEEDGDQEENAEGSKYDMEKLREYQLNRMKYYYAVVECSDKDTADKIYEQCDGMEYELSGTRLDLRFVPDDMTFDKEPTSEANELPNVQNYQPASFLNTALQQSTVRLTWDEDDPKRLQSTMRQFTREDLENMDFKDYIASSSDEEDITKSSNNKKAQKHKHPKEVEISEDEESDEDNCDEKERIKKYRQLMDEINAKERQNENDDDGDGNMEVTWSMEDQSSFKKAKDNDEDVSEGENSTSGEEEAESDDEEALRADGDDDDGFDDPFFSQPSEMNEKISASVDDENENIINGVKNKNQKKKKKKAKKDSQMTEEELKQKNELELLLLGDETTEEQKKHFSLKGIMEQEKNTKKNNKRKKRKLKEEQPEDDFVFNTKDERFNALYDSHLFSLDPSEPNFKKTKATEAIIGEAQKRRENRAQERTEKVKYNTNSKNDVESKSSSTKDMSKASLSALVKSVKSKTQNHQAQKQKRKLR</sequence>
<feature type="compositionally biased region" description="Acidic residues" evidence="5">
    <location>
        <begin position="504"/>
        <end position="527"/>
    </location>
</feature>
<feature type="region of interest" description="Disordered" evidence="5">
    <location>
        <begin position="62"/>
        <end position="174"/>
    </location>
</feature>
<feature type="compositionally biased region" description="Low complexity" evidence="5">
    <location>
        <begin position="711"/>
        <end position="724"/>
    </location>
</feature>
<feature type="region of interest" description="Disordered" evidence="5">
    <location>
        <begin position="245"/>
        <end position="278"/>
    </location>
</feature>
<dbReference type="GO" id="GO:0005730">
    <property type="term" value="C:nucleolus"/>
    <property type="evidence" value="ECO:0007669"/>
    <property type="project" value="UniProtKB-SubCell"/>
</dbReference>
<comment type="similarity">
    <text evidence="2">Belongs to the ESF1 family.</text>
</comment>
<feature type="compositionally biased region" description="Basic residues" evidence="5">
    <location>
        <begin position="615"/>
        <end position="624"/>
    </location>
</feature>
<dbReference type="EnsemblMetazoa" id="CLYHEMT010680.1">
    <property type="protein sequence ID" value="CLYHEMP010680.1"/>
    <property type="gene ID" value="CLYHEMG010680"/>
</dbReference>
<evidence type="ECO:0000256" key="3">
    <source>
        <dbReference type="ARBA" id="ARBA00023054"/>
    </source>
</evidence>
<dbReference type="Proteomes" id="UP000594262">
    <property type="component" value="Unplaced"/>
</dbReference>
<evidence type="ECO:0000256" key="1">
    <source>
        <dbReference type="ARBA" id="ARBA00004604"/>
    </source>
</evidence>
<dbReference type="GeneID" id="136822114"/>
<feature type="region of interest" description="Disordered" evidence="5">
    <location>
        <begin position="402"/>
        <end position="634"/>
    </location>
</feature>
<feature type="compositionally biased region" description="Acidic residues" evidence="5">
    <location>
        <begin position="71"/>
        <end position="80"/>
    </location>
</feature>
<dbReference type="OrthoDB" id="431825at2759"/>
<feature type="compositionally biased region" description="Acidic residues" evidence="5">
    <location>
        <begin position="160"/>
        <end position="169"/>
    </location>
</feature>
<feature type="region of interest" description="Disordered" evidence="5">
    <location>
        <begin position="672"/>
        <end position="738"/>
    </location>
</feature>
<dbReference type="InterPro" id="IPR012580">
    <property type="entry name" value="NUC153"/>
</dbReference>
<evidence type="ECO:0000256" key="4">
    <source>
        <dbReference type="ARBA" id="ARBA00023242"/>
    </source>
</evidence>
<proteinExistence type="inferred from homology"/>
<evidence type="ECO:0000256" key="2">
    <source>
        <dbReference type="ARBA" id="ARBA00009087"/>
    </source>
</evidence>
<dbReference type="Pfam" id="PF25121">
    <property type="entry name" value="RRM_ESF1"/>
    <property type="match status" value="1"/>
</dbReference>
<dbReference type="GO" id="GO:0006364">
    <property type="term" value="P:rRNA processing"/>
    <property type="evidence" value="ECO:0007669"/>
    <property type="project" value="InterPro"/>
</dbReference>
<feature type="compositionally biased region" description="Acidic residues" evidence="5">
    <location>
        <begin position="261"/>
        <end position="272"/>
    </location>
</feature>
<feature type="compositionally biased region" description="Acidic residues" evidence="5">
    <location>
        <begin position="129"/>
        <end position="139"/>
    </location>
</feature>
<feature type="domain" description="ESF1 RRM" evidence="7">
    <location>
        <begin position="196"/>
        <end position="343"/>
    </location>
</feature>
<dbReference type="PANTHER" id="PTHR12202:SF0">
    <property type="entry name" value="ESF1 HOMOLOG"/>
    <property type="match status" value="1"/>
</dbReference>
<dbReference type="GO" id="GO:0003723">
    <property type="term" value="F:RNA binding"/>
    <property type="evidence" value="ECO:0007669"/>
    <property type="project" value="TreeGrafter"/>
</dbReference>
<dbReference type="RefSeq" id="XP_066934431.1">
    <property type="nucleotide sequence ID" value="XM_067078330.1"/>
</dbReference>